<sequence>MINFKKLGIVCNVAVRIAYLVCMTLGPPNACQKSVFGNCVISSCVGCFDNSLGSSHININEFDLAKLR</sequence>
<dbReference type="EMBL" id="JACHBX010000006">
    <property type="protein sequence ID" value="MBB6136508.1"/>
    <property type="molecule type" value="Genomic_DNA"/>
</dbReference>
<gene>
    <name evidence="1" type="ORF">HD842_004686</name>
</gene>
<organism evidence="1 2">
    <name type="scientific">Massilia aurea</name>
    <dbReference type="NCBI Taxonomy" id="373040"/>
    <lineage>
        <taxon>Bacteria</taxon>
        <taxon>Pseudomonadati</taxon>
        <taxon>Pseudomonadota</taxon>
        <taxon>Betaproteobacteria</taxon>
        <taxon>Burkholderiales</taxon>
        <taxon>Oxalobacteraceae</taxon>
        <taxon>Telluria group</taxon>
        <taxon>Massilia</taxon>
    </lineage>
</organism>
<reference evidence="1 2" key="1">
    <citation type="submission" date="2020-08" db="EMBL/GenBank/DDBJ databases">
        <title>The Agave Microbiome: Exploring the role of microbial communities in plant adaptations to desert environments.</title>
        <authorList>
            <person name="Partida-Martinez L.P."/>
        </authorList>
    </citation>
    <scope>NUCLEOTIDE SEQUENCE [LARGE SCALE GENOMIC DNA]</scope>
    <source>
        <strain evidence="1 2">AT3.2</strain>
    </source>
</reference>
<dbReference type="Proteomes" id="UP000540787">
    <property type="component" value="Unassembled WGS sequence"/>
</dbReference>
<protein>
    <submittedName>
        <fullName evidence="1">Uncharacterized protein</fullName>
    </submittedName>
</protein>
<dbReference type="AlphaFoldDB" id="A0A7W9X4T3"/>
<accession>A0A7W9X4T3</accession>
<keyword evidence="2" id="KW-1185">Reference proteome</keyword>
<name>A0A7W9X4T3_9BURK</name>
<proteinExistence type="predicted"/>
<evidence type="ECO:0000313" key="2">
    <source>
        <dbReference type="Proteomes" id="UP000540787"/>
    </source>
</evidence>
<evidence type="ECO:0000313" key="1">
    <source>
        <dbReference type="EMBL" id="MBB6136508.1"/>
    </source>
</evidence>
<comment type="caution">
    <text evidence="1">The sequence shown here is derived from an EMBL/GenBank/DDBJ whole genome shotgun (WGS) entry which is preliminary data.</text>
</comment>